<sequence>MKNREILQHAKHEKFAIPQININELIWIEPVLKAAESMQSPIIIATSDNLIPALGGYEFIYKTIKNKVQAMNISVPVVIHLDHSTSVENCRHAIDVGYDSIMYDGSKLPIESNISYTKQVVDYAHQGDVLVEGEVGGVGGTEDGISGNVKYASLDDCYQLVTQTNLDSLAPALGSVHGEYKGEPNLGFKEMEEIEAQLDIPLVLHGASGISDEELMRAINLGHAKINFNTEVKIAWAKQLRQTLENDKQLYNPQKIIAPSKDAIEEAVKSLIIKCNASKQA</sequence>
<dbReference type="InterPro" id="IPR000771">
    <property type="entry name" value="FBA_II"/>
</dbReference>
<feature type="binding site" evidence="3">
    <location>
        <position position="104"/>
    </location>
    <ligand>
        <name>Zn(2+)</name>
        <dbReference type="ChEBI" id="CHEBI:29105"/>
        <label>2</label>
    </ligand>
</feature>
<dbReference type="PANTHER" id="PTHR30304">
    <property type="entry name" value="D-TAGATOSE-1,6-BISPHOSPHATE ALDOLASE"/>
    <property type="match status" value="1"/>
</dbReference>
<dbReference type="Pfam" id="PF01116">
    <property type="entry name" value="F_bP_aldolase"/>
    <property type="match status" value="1"/>
</dbReference>
<dbReference type="GO" id="GO:0005975">
    <property type="term" value="P:carbohydrate metabolic process"/>
    <property type="evidence" value="ECO:0007669"/>
    <property type="project" value="InterPro"/>
</dbReference>
<organism evidence="4 5">
    <name type="scientific">Staphylococcus kloosii</name>
    <dbReference type="NCBI Taxonomy" id="29384"/>
    <lineage>
        <taxon>Bacteria</taxon>
        <taxon>Bacillati</taxon>
        <taxon>Bacillota</taxon>
        <taxon>Bacilli</taxon>
        <taxon>Bacillales</taxon>
        <taxon>Staphylococcaceae</taxon>
        <taxon>Staphylococcus</taxon>
    </lineage>
</organism>
<proteinExistence type="predicted"/>
<dbReference type="SUPFAM" id="SSF51569">
    <property type="entry name" value="Aldolase"/>
    <property type="match status" value="1"/>
</dbReference>
<dbReference type="RefSeq" id="WP_061854166.1">
    <property type="nucleotide sequence ID" value="NZ_LUGM01000002.1"/>
</dbReference>
<dbReference type="PANTHER" id="PTHR30304:SF0">
    <property type="entry name" value="D-TAGATOSE-1,6-BISPHOSPHATE ALDOLASE SUBUNIT GATY-RELATED"/>
    <property type="match status" value="1"/>
</dbReference>
<gene>
    <name evidence="4" type="ORF">A0131_03860</name>
</gene>
<feature type="binding site" evidence="3">
    <location>
        <position position="205"/>
    </location>
    <ligand>
        <name>Zn(2+)</name>
        <dbReference type="ChEBI" id="CHEBI:29105"/>
        <label>1</label>
        <note>catalytic</note>
    </ligand>
</feature>
<evidence type="ECO:0000256" key="2">
    <source>
        <dbReference type="PIRSR" id="PIRSR001359-2"/>
    </source>
</evidence>
<name>A0A151A3G8_9STAP</name>
<dbReference type="PIRSF" id="PIRSF001359">
    <property type="entry name" value="F_bP_aldolase_II"/>
    <property type="match status" value="1"/>
</dbReference>
<protein>
    <recommendedName>
        <fullName evidence="6">6-phospho-5-dehydro-2-deoxy-D-gluconate aldolase</fullName>
    </recommendedName>
</protein>
<dbReference type="CDD" id="cd00947">
    <property type="entry name" value="TBP_aldolase_IIB"/>
    <property type="match status" value="1"/>
</dbReference>
<dbReference type="AlphaFoldDB" id="A0A151A3G8"/>
<evidence type="ECO:0008006" key="6">
    <source>
        <dbReference type="Google" id="ProtNLM"/>
    </source>
</evidence>
<dbReference type="InterPro" id="IPR013785">
    <property type="entry name" value="Aldolase_TIM"/>
</dbReference>
<comment type="cofactor">
    <cofactor evidence="3">
        <name>Zn(2+)</name>
        <dbReference type="ChEBI" id="CHEBI:29105"/>
    </cofactor>
    <text evidence="3">Binds 2 Zn(2+) ions per subunit. One is catalytic and the other provides a structural contribution.</text>
</comment>
<dbReference type="GO" id="GO:0008270">
    <property type="term" value="F:zinc ion binding"/>
    <property type="evidence" value="ECO:0007669"/>
    <property type="project" value="InterPro"/>
</dbReference>
<dbReference type="EMBL" id="LUGM01000002">
    <property type="protein sequence ID" value="KYH13939.1"/>
    <property type="molecule type" value="Genomic_DNA"/>
</dbReference>
<accession>A0A151A3G8</accession>
<dbReference type="Gene3D" id="3.20.20.70">
    <property type="entry name" value="Aldolase class I"/>
    <property type="match status" value="1"/>
</dbReference>
<evidence type="ECO:0000256" key="1">
    <source>
        <dbReference type="PIRSR" id="PIRSR001359-1"/>
    </source>
</evidence>
<feature type="binding site" evidence="3">
    <location>
        <position position="177"/>
    </location>
    <ligand>
        <name>Zn(2+)</name>
        <dbReference type="ChEBI" id="CHEBI:29105"/>
        <label>1</label>
        <note>catalytic</note>
    </ligand>
</feature>
<keyword evidence="3" id="KW-0479">Metal-binding</keyword>
<keyword evidence="3" id="KW-0862">Zinc</keyword>
<comment type="caution">
    <text evidence="4">The sequence shown here is derived from an EMBL/GenBank/DDBJ whole genome shotgun (WGS) entry which is preliminary data.</text>
</comment>
<feature type="binding site" evidence="3">
    <location>
        <position position="134"/>
    </location>
    <ligand>
        <name>Zn(2+)</name>
        <dbReference type="ChEBI" id="CHEBI:29105"/>
        <label>2</label>
    </ligand>
</feature>
<feature type="active site" description="Proton donor" evidence="1">
    <location>
        <position position="82"/>
    </location>
</feature>
<evidence type="ECO:0000313" key="4">
    <source>
        <dbReference type="EMBL" id="KYH13939.1"/>
    </source>
</evidence>
<feature type="binding site" evidence="2">
    <location>
        <begin position="206"/>
        <end position="208"/>
    </location>
    <ligand>
        <name>dihydroxyacetone phosphate</name>
        <dbReference type="ChEBI" id="CHEBI:57642"/>
    </ligand>
</feature>
<reference evidence="4 5" key="1">
    <citation type="submission" date="2016-02" db="EMBL/GenBank/DDBJ databases">
        <title>Draft genome sequence of hydrocarbon degrading Staphylococcus saprophyticus Strain CNV2, isolated from crude-oil contaminated soil from Noonmati Oil Refinery, Guwahati, Assam, India.</title>
        <authorList>
            <person name="Mukherjee A."/>
            <person name="Chettri B."/>
            <person name="Langpoklakpam J."/>
            <person name="Singh A.K."/>
            <person name="Chattopadhyay D.J."/>
        </authorList>
    </citation>
    <scope>NUCLEOTIDE SEQUENCE [LARGE SCALE GENOMIC DNA]</scope>
    <source>
        <strain evidence="4 5">CNV2</strain>
    </source>
</reference>
<dbReference type="Proteomes" id="UP000075418">
    <property type="component" value="Unassembled WGS sequence"/>
</dbReference>
<dbReference type="InterPro" id="IPR050246">
    <property type="entry name" value="Class_II_FBP_aldolase"/>
</dbReference>
<evidence type="ECO:0000313" key="5">
    <source>
        <dbReference type="Proteomes" id="UP000075418"/>
    </source>
</evidence>
<dbReference type="GO" id="GO:0016832">
    <property type="term" value="F:aldehyde-lyase activity"/>
    <property type="evidence" value="ECO:0007669"/>
    <property type="project" value="InterPro"/>
</dbReference>
<feature type="binding site" evidence="3">
    <location>
        <position position="83"/>
    </location>
    <ligand>
        <name>Zn(2+)</name>
        <dbReference type="ChEBI" id="CHEBI:29105"/>
        <label>1</label>
        <note>catalytic</note>
    </ligand>
</feature>
<dbReference type="NCBIfam" id="TIGR00167">
    <property type="entry name" value="cbbA"/>
    <property type="match status" value="1"/>
</dbReference>
<evidence type="ECO:0000256" key="3">
    <source>
        <dbReference type="PIRSR" id="PIRSR001359-3"/>
    </source>
</evidence>
<feature type="binding site" evidence="2">
    <location>
        <position position="178"/>
    </location>
    <ligand>
        <name>dihydroxyacetone phosphate</name>
        <dbReference type="ChEBI" id="CHEBI:57642"/>
    </ligand>
</feature>
<feature type="binding site" evidence="2">
    <location>
        <begin position="227"/>
        <end position="230"/>
    </location>
    <ligand>
        <name>dihydroxyacetone phosphate</name>
        <dbReference type="ChEBI" id="CHEBI:57642"/>
    </ligand>
</feature>
<dbReference type="PROSITE" id="PS00806">
    <property type="entry name" value="ALDOLASE_CLASS_II_2"/>
    <property type="match status" value="1"/>
</dbReference>